<dbReference type="InterPro" id="IPR011899">
    <property type="entry name" value="Glutaredoxin_euk/vir"/>
</dbReference>
<keyword evidence="4" id="KW-1015">Disulfide bond</keyword>
<dbReference type="InterPro" id="IPR014025">
    <property type="entry name" value="Glutaredoxin_subgr"/>
</dbReference>
<dbReference type="PRINTS" id="PR00160">
    <property type="entry name" value="GLUTAREDOXIN"/>
</dbReference>
<dbReference type="PANTHER" id="PTHR45694">
    <property type="entry name" value="GLUTAREDOXIN 2"/>
    <property type="match status" value="1"/>
</dbReference>
<dbReference type="GO" id="GO:0034599">
    <property type="term" value="P:cellular response to oxidative stress"/>
    <property type="evidence" value="ECO:0007669"/>
    <property type="project" value="TreeGrafter"/>
</dbReference>
<dbReference type="Gene3D" id="3.40.30.10">
    <property type="entry name" value="Glutaredoxin"/>
    <property type="match status" value="1"/>
</dbReference>
<dbReference type="GO" id="GO:0004364">
    <property type="term" value="F:glutathione transferase activity"/>
    <property type="evidence" value="ECO:0007669"/>
    <property type="project" value="UniProtKB-EC"/>
</dbReference>
<evidence type="ECO:0000256" key="1">
    <source>
        <dbReference type="ARBA" id="ARBA00000217"/>
    </source>
</evidence>
<feature type="domain" description="Glutaredoxin" evidence="8">
    <location>
        <begin position="20"/>
        <end position="89"/>
    </location>
</feature>
<dbReference type="CDD" id="cd03419">
    <property type="entry name" value="GRX_GRXh_1_2_like"/>
    <property type="match status" value="1"/>
</dbReference>
<evidence type="ECO:0000256" key="3">
    <source>
        <dbReference type="ARBA" id="ARBA00022982"/>
    </source>
</evidence>
<evidence type="ECO:0000256" key="5">
    <source>
        <dbReference type="ARBA" id="ARBA00023284"/>
    </source>
</evidence>
<organism evidence="9 10">
    <name type="scientific">Hanseniaspora valbyensis NRRL Y-1626</name>
    <dbReference type="NCBI Taxonomy" id="766949"/>
    <lineage>
        <taxon>Eukaryota</taxon>
        <taxon>Fungi</taxon>
        <taxon>Dikarya</taxon>
        <taxon>Ascomycota</taxon>
        <taxon>Saccharomycotina</taxon>
        <taxon>Saccharomycetes</taxon>
        <taxon>Saccharomycodales</taxon>
        <taxon>Saccharomycodaceae</taxon>
        <taxon>Hanseniaspora</taxon>
    </lineage>
</organism>
<dbReference type="Proteomes" id="UP000092321">
    <property type="component" value="Unassembled WGS sequence"/>
</dbReference>
<keyword evidence="3" id="KW-0249">Electron transport</keyword>
<dbReference type="GO" id="GO:0005737">
    <property type="term" value="C:cytoplasm"/>
    <property type="evidence" value="ECO:0007669"/>
    <property type="project" value="TreeGrafter"/>
</dbReference>
<protein>
    <submittedName>
        <fullName evidence="9">Glutaredoxin</fullName>
    </submittedName>
</protein>
<gene>
    <name evidence="9" type="ORF">HANVADRAFT_53795</name>
</gene>
<dbReference type="SUPFAM" id="SSF52833">
    <property type="entry name" value="Thioredoxin-like"/>
    <property type="match status" value="1"/>
</dbReference>
<evidence type="ECO:0000256" key="4">
    <source>
        <dbReference type="ARBA" id="ARBA00023157"/>
    </source>
</evidence>
<dbReference type="PROSITE" id="PS51354">
    <property type="entry name" value="GLUTAREDOXIN_2"/>
    <property type="match status" value="1"/>
</dbReference>
<comment type="catalytic activity">
    <reaction evidence="6">
        <text>1-chloro-2,4-dinitrobenzene + glutathione = 2,4-dinitrophenyl-S-glutathione + chloride + H(+)</text>
        <dbReference type="Rhea" id="RHEA:51220"/>
        <dbReference type="ChEBI" id="CHEBI:15378"/>
        <dbReference type="ChEBI" id="CHEBI:17996"/>
        <dbReference type="ChEBI" id="CHEBI:34718"/>
        <dbReference type="ChEBI" id="CHEBI:57925"/>
        <dbReference type="ChEBI" id="CHEBI:133977"/>
        <dbReference type="EC" id="2.5.1.18"/>
    </reaction>
</comment>
<comment type="caution">
    <text evidence="9">The sequence shown here is derived from an EMBL/GenBank/DDBJ whole genome shotgun (WGS) entry which is preliminary data.</text>
</comment>
<dbReference type="GO" id="GO:0015038">
    <property type="term" value="F:glutathione disulfide oxidoreductase activity"/>
    <property type="evidence" value="ECO:0007669"/>
    <property type="project" value="TreeGrafter"/>
</dbReference>
<comment type="catalytic activity">
    <reaction evidence="1">
        <text>2 glutathione + H2O2 = glutathione disulfide + 2 H2O</text>
        <dbReference type="Rhea" id="RHEA:16833"/>
        <dbReference type="ChEBI" id="CHEBI:15377"/>
        <dbReference type="ChEBI" id="CHEBI:16240"/>
        <dbReference type="ChEBI" id="CHEBI:57925"/>
        <dbReference type="ChEBI" id="CHEBI:58297"/>
        <dbReference type="EC" id="1.11.1.9"/>
    </reaction>
</comment>
<evidence type="ECO:0000256" key="2">
    <source>
        <dbReference type="ARBA" id="ARBA00022448"/>
    </source>
</evidence>
<proteinExistence type="predicted"/>
<dbReference type="FunFam" id="3.40.30.10:FF:000026">
    <property type="entry name" value="Glutaredoxin 2"/>
    <property type="match status" value="1"/>
</dbReference>
<reference evidence="10" key="1">
    <citation type="journal article" date="2016" name="Proc. Natl. Acad. Sci. U.S.A.">
        <title>Comparative genomics of biotechnologically important yeasts.</title>
        <authorList>
            <person name="Riley R."/>
            <person name="Haridas S."/>
            <person name="Wolfe K.H."/>
            <person name="Lopes M.R."/>
            <person name="Hittinger C.T."/>
            <person name="Goeker M."/>
            <person name="Salamov A.A."/>
            <person name="Wisecaver J.H."/>
            <person name="Long T.M."/>
            <person name="Calvey C.H."/>
            <person name="Aerts A.L."/>
            <person name="Barry K.W."/>
            <person name="Choi C."/>
            <person name="Clum A."/>
            <person name="Coughlan A.Y."/>
            <person name="Deshpande S."/>
            <person name="Douglass A.P."/>
            <person name="Hanson S.J."/>
            <person name="Klenk H.-P."/>
            <person name="LaButti K.M."/>
            <person name="Lapidus A."/>
            <person name="Lindquist E.A."/>
            <person name="Lipzen A.M."/>
            <person name="Meier-Kolthoff J.P."/>
            <person name="Ohm R.A."/>
            <person name="Otillar R.P."/>
            <person name="Pangilinan J.L."/>
            <person name="Peng Y."/>
            <person name="Rokas A."/>
            <person name="Rosa C.A."/>
            <person name="Scheuner C."/>
            <person name="Sibirny A.A."/>
            <person name="Slot J.C."/>
            <person name="Stielow J.B."/>
            <person name="Sun H."/>
            <person name="Kurtzman C.P."/>
            <person name="Blackwell M."/>
            <person name="Grigoriev I.V."/>
            <person name="Jeffries T.W."/>
        </authorList>
    </citation>
    <scope>NUCLEOTIDE SEQUENCE [LARGE SCALE GENOMIC DNA]</scope>
    <source>
        <strain evidence="10">NRRL Y-1626</strain>
    </source>
</reference>
<dbReference type="GO" id="GO:0005634">
    <property type="term" value="C:nucleus"/>
    <property type="evidence" value="ECO:0007669"/>
    <property type="project" value="TreeGrafter"/>
</dbReference>
<accession>A0A1B7TA82</accession>
<dbReference type="Pfam" id="PF00462">
    <property type="entry name" value="Glutaredoxin"/>
    <property type="match status" value="1"/>
</dbReference>
<keyword evidence="2" id="KW-0813">Transport</keyword>
<keyword evidence="10" id="KW-1185">Reference proteome</keyword>
<dbReference type="InterPro" id="IPR036249">
    <property type="entry name" value="Thioredoxin-like_sf"/>
</dbReference>
<dbReference type="OrthoDB" id="418495at2759"/>
<name>A0A1B7TA82_9ASCO</name>
<dbReference type="GO" id="GO:0004602">
    <property type="term" value="F:glutathione peroxidase activity"/>
    <property type="evidence" value="ECO:0007669"/>
    <property type="project" value="UniProtKB-EC"/>
</dbReference>
<dbReference type="EMBL" id="LXPE01000061">
    <property type="protein sequence ID" value="OBA25628.1"/>
    <property type="molecule type" value="Genomic_DNA"/>
</dbReference>
<dbReference type="AlphaFoldDB" id="A0A1B7TA82"/>
<feature type="non-terminal residue" evidence="9">
    <location>
        <position position="108"/>
    </location>
</feature>
<dbReference type="NCBIfam" id="TIGR02180">
    <property type="entry name" value="GRX_euk"/>
    <property type="match status" value="1"/>
</dbReference>
<dbReference type="InterPro" id="IPR002109">
    <property type="entry name" value="Glutaredoxin"/>
</dbReference>
<dbReference type="PROSITE" id="PS00195">
    <property type="entry name" value="GLUTAREDOXIN_1"/>
    <property type="match status" value="1"/>
</dbReference>
<sequence length="108" mass="12197">MVAINKIVPQLKKLISNNKVFIAHKSYCPYCHSTLSLIREKIDEQIVKKEDVYLLELDTMEDGDDWQDALQELSGQRTVPNVYINAKHIGGNSDLQALNKSGQLDALL</sequence>
<evidence type="ECO:0000256" key="6">
    <source>
        <dbReference type="ARBA" id="ARBA00035808"/>
    </source>
</evidence>
<keyword evidence="5" id="KW-0676">Redox-active center</keyword>
<evidence type="ECO:0000313" key="10">
    <source>
        <dbReference type="Proteomes" id="UP000092321"/>
    </source>
</evidence>
<evidence type="ECO:0000256" key="7">
    <source>
        <dbReference type="ARBA" id="ARBA00047960"/>
    </source>
</evidence>
<dbReference type="InterPro" id="IPR011767">
    <property type="entry name" value="GLR_AS"/>
</dbReference>
<evidence type="ECO:0000259" key="8">
    <source>
        <dbReference type="Pfam" id="PF00462"/>
    </source>
</evidence>
<evidence type="ECO:0000313" key="9">
    <source>
        <dbReference type="EMBL" id="OBA25628.1"/>
    </source>
</evidence>
<comment type="catalytic activity">
    <reaction evidence="7">
        <text>RX + glutathione = an S-substituted glutathione + a halide anion + H(+)</text>
        <dbReference type="Rhea" id="RHEA:16437"/>
        <dbReference type="ChEBI" id="CHEBI:15378"/>
        <dbReference type="ChEBI" id="CHEBI:16042"/>
        <dbReference type="ChEBI" id="CHEBI:17792"/>
        <dbReference type="ChEBI" id="CHEBI:57925"/>
        <dbReference type="ChEBI" id="CHEBI:90779"/>
        <dbReference type="EC" id="2.5.1.18"/>
    </reaction>
</comment>
<dbReference type="PANTHER" id="PTHR45694:SF18">
    <property type="entry name" value="GLUTAREDOXIN-1-RELATED"/>
    <property type="match status" value="1"/>
</dbReference>